<dbReference type="Pfam" id="PF00589">
    <property type="entry name" value="Phage_integrase"/>
    <property type="match status" value="1"/>
</dbReference>
<evidence type="ECO:0000313" key="2">
    <source>
        <dbReference type="Proteomes" id="UP000291286"/>
    </source>
</evidence>
<dbReference type="RefSeq" id="WP_130518351.1">
    <property type="nucleotide sequence ID" value="NZ_CP095475.1"/>
</dbReference>
<protein>
    <submittedName>
        <fullName evidence="1">Uncharacterized protein</fullName>
    </submittedName>
</protein>
<dbReference type="InterPro" id="IPR002104">
    <property type="entry name" value="Integrase_catalytic"/>
</dbReference>
<gene>
    <name evidence="1" type="ORF">EA661_10200</name>
</gene>
<name>A0A4Q9THA8_9GAMM</name>
<dbReference type="GO" id="GO:0003677">
    <property type="term" value="F:DNA binding"/>
    <property type="evidence" value="ECO:0007669"/>
    <property type="project" value="InterPro"/>
</dbReference>
<evidence type="ECO:0000313" key="1">
    <source>
        <dbReference type="EMBL" id="TAA29901.1"/>
    </source>
</evidence>
<dbReference type="InterPro" id="IPR011010">
    <property type="entry name" value="DNA_brk_join_enz"/>
</dbReference>
<dbReference type="GeneID" id="93829181"/>
<dbReference type="AlphaFoldDB" id="A0A4Q9THA8"/>
<organism evidence="1 2">
    <name type="scientific">Pseudoxanthomonas winnipegensis</name>
    <dbReference type="NCBI Taxonomy" id="2480810"/>
    <lineage>
        <taxon>Bacteria</taxon>
        <taxon>Pseudomonadati</taxon>
        <taxon>Pseudomonadota</taxon>
        <taxon>Gammaproteobacteria</taxon>
        <taxon>Lysobacterales</taxon>
        <taxon>Lysobacteraceae</taxon>
        <taxon>Pseudoxanthomonas</taxon>
    </lineage>
</organism>
<dbReference type="GO" id="GO:0006310">
    <property type="term" value="P:DNA recombination"/>
    <property type="evidence" value="ECO:0007669"/>
    <property type="project" value="InterPro"/>
</dbReference>
<dbReference type="Proteomes" id="UP000291286">
    <property type="component" value="Unassembled WGS sequence"/>
</dbReference>
<dbReference type="PROSITE" id="PS51898">
    <property type="entry name" value="TYR_RECOMBINASE"/>
    <property type="match status" value="1"/>
</dbReference>
<comment type="caution">
    <text evidence="1">The sequence shown here is derived from an EMBL/GenBank/DDBJ whole genome shotgun (WGS) entry which is preliminary data.</text>
</comment>
<proteinExistence type="predicted"/>
<dbReference type="GO" id="GO:0015074">
    <property type="term" value="P:DNA integration"/>
    <property type="evidence" value="ECO:0007669"/>
    <property type="project" value="InterPro"/>
</dbReference>
<dbReference type="InterPro" id="IPR013762">
    <property type="entry name" value="Integrase-like_cat_sf"/>
</dbReference>
<accession>A0A4Q8LKE5</accession>
<dbReference type="Gene3D" id="1.10.443.10">
    <property type="entry name" value="Intergrase catalytic core"/>
    <property type="match status" value="1"/>
</dbReference>
<dbReference type="EMBL" id="SHMB01000003">
    <property type="protein sequence ID" value="TAA29901.1"/>
    <property type="molecule type" value="Genomic_DNA"/>
</dbReference>
<reference evidence="1 2" key="1">
    <citation type="submission" date="2019-02" db="EMBL/GenBank/DDBJ databases">
        <title>WGS of Pseudoxanthomonas species novum from clinical isolates.</title>
        <authorList>
            <person name="Bernier A.-M."/>
            <person name="Bernard K."/>
            <person name="Vachon A."/>
        </authorList>
    </citation>
    <scope>NUCLEOTIDE SEQUENCE [LARGE SCALE GENOMIC DNA]</scope>
    <source>
        <strain evidence="1 2">NML171202</strain>
    </source>
</reference>
<sequence length="123" mass="13231">MIALQAWLAAAQLQDGPLFRRLFRGGRVGRTALTADQVARIVQRRARLAGVSGDWAAHSLRSGFVTEAGRQGVPLGEVMALTEHRGLATVMGYFQAATLLSSRGTDLLRADSSEVMPKSARPE</sequence>
<accession>A0A4Q9THA8</accession>
<dbReference type="SUPFAM" id="SSF56349">
    <property type="entry name" value="DNA breaking-rejoining enzymes"/>
    <property type="match status" value="1"/>
</dbReference>